<dbReference type="EMBL" id="BJNT01000024">
    <property type="protein sequence ID" value="GEC87357.1"/>
    <property type="molecule type" value="Genomic_DNA"/>
</dbReference>
<accession>A0A4Y4C8I7</accession>
<evidence type="ECO:0000256" key="1">
    <source>
        <dbReference type="SAM" id="MobiDB-lite"/>
    </source>
</evidence>
<name>A0A4Y4C8I7_9CORY</name>
<reference evidence="2 3" key="1">
    <citation type="submission" date="2019-06" db="EMBL/GenBank/DDBJ databases">
        <title>Whole genome shotgun sequence of Corynebacterium variabile NBRC 15286.</title>
        <authorList>
            <person name="Hosoyama A."/>
            <person name="Uohara A."/>
            <person name="Ohji S."/>
            <person name="Ichikawa N."/>
        </authorList>
    </citation>
    <scope>NUCLEOTIDE SEQUENCE [LARGE SCALE GENOMIC DNA]</scope>
    <source>
        <strain evidence="2 3">NBRC 15286</strain>
    </source>
</reference>
<comment type="caution">
    <text evidence="2">The sequence shown here is derived from an EMBL/GenBank/DDBJ whole genome shotgun (WGS) entry which is preliminary data.</text>
</comment>
<feature type="region of interest" description="Disordered" evidence="1">
    <location>
        <begin position="36"/>
        <end position="60"/>
    </location>
</feature>
<dbReference type="Proteomes" id="UP000319986">
    <property type="component" value="Unassembled WGS sequence"/>
</dbReference>
<protein>
    <submittedName>
        <fullName evidence="2">Uncharacterized protein</fullName>
    </submittedName>
</protein>
<organism evidence="2 3">
    <name type="scientific">Corynebacterium variabile</name>
    <dbReference type="NCBI Taxonomy" id="1727"/>
    <lineage>
        <taxon>Bacteria</taxon>
        <taxon>Bacillati</taxon>
        <taxon>Actinomycetota</taxon>
        <taxon>Actinomycetes</taxon>
        <taxon>Mycobacteriales</taxon>
        <taxon>Corynebacteriaceae</taxon>
        <taxon>Corynebacterium</taxon>
    </lineage>
</organism>
<proteinExistence type="predicted"/>
<evidence type="ECO:0000313" key="3">
    <source>
        <dbReference type="Proteomes" id="UP000319986"/>
    </source>
</evidence>
<sequence length="126" mass="13875">MVVTAVAWWLLHQRLPVPPARLTTPVTTEQDATYRGVDLGTLTPAEGFTPPRTTPPSWDPLGTAPFAWDLPVPPEPTPRPVRVAAPGVDSAAWCSAWCWRWCWRLSPWSPHSGSGPATSRTRTRTP</sequence>
<evidence type="ECO:0000313" key="2">
    <source>
        <dbReference type="EMBL" id="GEC87357.1"/>
    </source>
</evidence>
<dbReference type="AlphaFoldDB" id="A0A4Y4C8I7"/>
<gene>
    <name evidence="2" type="ORF">CVA01_26710</name>
</gene>